<keyword evidence="5" id="KW-0654">Proteoglycan</keyword>
<sequence>METFLPWGFSSRGCVVRWFSGRCWQTTWGVIGDQLVFDKPKGEVKSEKKMEALKMNLFVAVVVVMFMALSAVQSVSAAETPAPSPTADASAFVPTAIASLAALAFGLLF</sequence>
<organism evidence="12 13">
    <name type="scientific">Rhododendron simsii</name>
    <name type="common">Sims's rhododendron</name>
    <dbReference type="NCBI Taxonomy" id="118357"/>
    <lineage>
        <taxon>Eukaryota</taxon>
        <taxon>Viridiplantae</taxon>
        <taxon>Streptophyta</taxon>
        <taxon>Embryophyta</taxon>
        <taxon>Tracheophyta</taxon>
        <taxon>Spermatophyta</taxon>
        <taxon>Magnoliopsida</taxon>
        <taxon>eudicotyledons</taxon>
        <taxon>Gunneridae</taxon>
        <taxon>Pentapetalae</taxon>
        <taxon>asterids</taxon>
        <taxon>Ericales</taxon>
        <taxon>Ericaceae</taxon>
        <taxon>Ericoideae</taxon>
        <taxon>Rhodoreae</taxon>
        <taxon>Rhododendron</taxon>
    </lineage>
</organism>
<comment type="caution">
    <text evidence="12">The sequence shown here is derived from an EMBL/GenBank/DDBJ whole genome shotgun (WGS) entry which is preliminary data.</text>
</comment>
<keyword evidence="8" id="KW-0379">Hydroxylation</keyword>
<comment type="similarity">
    <text evidence="2">Belongs to the AG-peptide AGP family.</text>
</comment>
<evidence type="ECO:0000256" key="9">
    <source>
        <dbReference type="ARBA" id="ARBA00023288"/>
    </source>
</evidence>
<dbReference type="GO" id="GO:0098552">
    <property type="term" value="C:side of membrane"/>
    <property type="evidence" value="ECO:0007669"/>
    <property type="project" value="UniProtKB-KW"/>
</dbReference>
<evidence type="ECO:0000256" key="5">
    <source>
        <dbReference type="ARBA" id="ARBA00022974"/>
    </source>
</evidence>
<evidence type="ECO:0000256" key="10">
    <source>
        <dbReference type="ARBA" id="ARBA00037868"/>
    </source>
</evidence>
<gene>
    <name evidence="12" type="ORF">RHSIM_Rhsim13G0232700</name>
</gene>
<dbReference type="InterPro" id="IPR039281">
    <property type="entry name" value="AGP3/12/13/14/21"/>
</dbReference>
<feature type="transmembrane region" description="Helical" evidence="11">
    <location>
        <begin position="55"/>
        <end position="77"/>
    </location>
</feature>
<dbReference type="EMBL" id="WJXA01000013">
    <property type="protein sequence ID" value="KAF7120965.1"/>
    <property type="molecule type" value="Genomic_DNA"/>
</dbReference>
<keyword evidence="13" id="KW-1185">Reference proteome</keyword>
<evidence type="ECO:0000256" key="11">
    <source>
        <dbReference type="SAM" id="Phobius"/>
    </source>
</evidence>
<keyword evidence="4" id="KW-0732">Signal</keyword>
<proteinExistence type="inferred from homology"/>
<evidence type="ECO:0000256" key="6">
    <source>
        <dbReference type="ARBA" id="ARBA00023136"/>
    </source>
</evidence>
<reference evidence="12" key="1">
    <citation type="submission" date="2019-11" db="EMBL/GenBank/DDBJ databases">
        <authorList>
            <person name="Liu Y."/>
            <person name="Hou J."/>
            <person name="Li T.-Q."/>
            <person name="Guan C.-H."/>
            <person name="Wu X."/>
            <person name="Wu H.-Z."/>
            <person name="Ling F."/>
            <person name="Zhang R."/>
            <person name="Shi X.-G."/>
            <person name="Ren J.-P."/>
            <person name="Chen E.-F."/>
            <person name="Sun J.-M."/>
        </authorList>
    </citation>
    <scope>NUCLEOTIDE SEQUENCE</scope>
    <source>
        <strain evidence="12">Adult_tree_wgs_1</strain>
        <tissue evidence="12">Leaves</tissue>
    </source>
</reference>
<protein>
    <submittedName>
        <fullName evidence="12">Uncharacterized protein</fullName>
    </submittedName>
</protein>
<dbReference type="AlphaFoldDB" id="A0A834G0X8"/>
<evidence type="ECO:0000256" key="1">
    <source>
        <dbReference type="ARBA" id="ARBA00004589"/>
    </source>
</evidence>
<name>A0A834G0X8_RHOSS</name>
<dbReference type="PANTHER" id="PTHR34114">
    <property type="entry name" value="ARABINOGALACTAN PEPTIDE 1"/>
    <property type="match status" value="1"/>
</dbReference>
<accession>A0A834G0X8</accession>
<feature type="transmembrane region" description="Helical" evidence="11">
    <location>
        <begin position="89"/>
        <end position="108"/>
    </location>
</feature>
<dbReference type="PANTHER" id="PTHR34114:SF11">
    <property type="entry name" value="ARABINOGALACTAN PROTEIN 13-RELATED"/>
    <property type="match status" value="1"/>
</dbReference>
<evidence type="ECO:0000256" key="2">
    <source>
        <dbReference type="ARBA" id="ARBA00005835"/>
    </source>
</evidence>
<keyword evidence="11" id="KW-1133">Transmembrane helix</keyword>
<evidence type="ECO:0000256" key="7">
    <source>
        <dbReference type="ARBA" id="ARBA00023180"/>
    </source>
</evidence>
<evidence type="ECO:0000256" key="4">
    <source>
        <dbReference type="ARBA" id="ARBA00022729"/>
    </source>
</evidence>
<keyword evidence="6 11" id="KW-0472">Membrane</keyword>
<evidence type="ECO:0000256" key="3">
    <source>
        <dbReference type="ARBA" id="ARBA00022622"/>
    </source>
</evidence>
<keyword evidence="3" id="KW-0336">GPI-anchor</keyword>
<evidence type="ECO:0000313" key="13">
    <source>
        <dbReference type="Proteomes" id="UP000626092"/>
    </source>
</evidence>
<dbReference type="GO" id="GO:0012505">
    <property type="term" value="C:endomembrane system"/>
    <property type="evidence" value="ECO:0007669"/>
    <property type="project" value="UniProtKB-SubCell"/>
</dbReference>
<keyword evidence="9" id="KW-0449">Lipoprotein</keyword>
<evidence type="ECO:0000256" key="8">
    <source>
        <dbReference type="ARBA" id="ARBA00023278"/>
    </source>
</evidence>
<evidence type="ECO:0000313" key="12">
    <source>
        <dbReference type="EMBL" id="KAF7120965.1"/>
    </source>
</evidence>
<keyword evidence="7" id="KW-0325">Glycoprotein</keyword>
<comment type="subcellular location">
    <subcellularLocation>
        <location evidence="10">Endomembrane system</location>
        <topology evidence="10">Lipid-anchor</topology>
    </subcellularLocation>
    <subcellularLocation>
        <location evidence="1">Membrane</location>
        <topology evidence="1">Lipid-anchor</topology>
        <topology evidence="1">GPI-anchor</topology>
    </subcellularLocation>
</comment>
<dbReference type="Proteomes" id="UP000626092">
    <property type="component" value="Unassembled WGS sequence"/>
</dbReference>
<keyword evidence="11" id="KW-0812">Transmembrane</keyword>